<dbReference type="InterPro" id="IPR047665">
    <property type="entry name" value="ComGG_streptococcus-type"/>
</dbReference>
<dbReference type="RefSeq" id="WP_115324859.1">
    <property type="nucleotide sequence ID" value="NZ_UHFA01000002.1"/>
</dbReference>
<name>A0A380JBT0_STRDO</name>
<keyword evidence="2" id="KW-1133">Transmembrane helix</keyword>
<keyword evidence="2" id="KW-0472">Membrane</keyword>
<feature type="region of interest" description="Disordered" evidence="1">
    <location>
        <begin position="100"/>
        <end position="153"/>
    </location>
</feature>
<gene>
    <name evidence="3" type="primary">comGG</name>
    <name evidence="3" type="ORF">NCTC11391_00555</name>
</gene>
<protein>
    <submittedName>
        <fullName evidence="3">Competence protein ComGG</fullName>
    </submittedName>
</protein>
<evidence type="ECO:0000256" key="2">
    <source>
        <dbReference type="SAM" id="Phobius"/>
    </source>
</evidence>
<evidence type="ECO:0000313" key="3">
    <source>
        <dbReference type="EMBL" id="SUN35528.1"/>
    </source>
</evidence>
<proteinExistence type="predicted"/>
<dbReference type="Proteomes" id="UP000254082">
    <property type="component" value="Unassembled WGS sequence"/>
</dbReference>
<dbReference type="AlphaFoldDB" id="A0A380JBT0"/>
<accession>A0A380JBT0</accession>
<organism evidence="3 4">
    <name type="scientific">Streptococcus downei MFe28</name>
    <dbReference type="NCBI Taxonomy" id="764290"/>
    <lineage>
        <taxon>Bacteria</taxon>
        <taxon>Bacillati</taxon>
        <taxon>Bacillota</taxon>
        <taxon>Bacilli</taxon>
        <taxon>Lactobacillales</taxon>
        <taxon>Streptococcaceae</taxon>
        <taxon>Streptococcus</taxon>
    </lineage>
</organism>
<evidence type="ECO:0000256" key="1">
    <source>
        <dbReference type="SAM" id="MobiDB-lite"/>
    </source>
</evidence>
<evidence type="ECO:0000313" key="4">
    <source>
        <dbReference type="Proteomes" id="UP000254082"/>
    </source>
</evidence>
<dbReference type="NCBIfam" id="NF041014">
    <property type="entry name" value="pilin_ComGG_2"/>
    <property type="match status" value="1"/>
</dbReference>
<feature type="transmembrane region" description="Helical" evidence="2">
    <location>
        <begin position="12"/>
        <end position="30"/>
    </location>
</feature>
<sequence length="153" mass="16537">MILQKRLKAGVLVYALLMAAIFLLLLQFYLDRVVANQRQNKALANNSQAYLIAQMVKDQAKQPSGSLSFEQGQASYQKEGQLLTVKVSLSDGASYSYDFVENESSSSSSSDKDKSKDKSKSSSSSDPSRDKSQPSSSTQSASSQSDDEKSSAG</sequence>
<feature type="compositionally biased region" description="Low complexity" evidence="1">
    <location>
        <begin position="133"/>
        <end position="144"/>
    </location>
</feature>
<dbReference type="EMBL" id="UHFA01000002">
    <property type="protein sequence ID" value="SUN35528.1"/>
    <property type="molecule type" value="Genomic_DNA"/>
</dbReference>
<feature type="compositionally biased region" description="Basic and acidic residues" evidence="1">
    <location>
        <begin position="110"/>
        <end position="120"/>
    </location>
</feature>
<keyword evidence="2" id="KW-0812">Transmembrane</keyword>
<reference evidence="3 4" key="1">
    <citation type="submission" date="2018-06" db="EMBL/GenBank/DDBJ databases">
        <authorList>
            <consortium name="Pathogen Informatics"/>
            <person name="Doyle S."/>
        </authorList>
    </citation>
    <scope>NUCLEOTIDE SEQUENCE [LARGE SCALE GENOMIC DNA]</scope>
    <source>
        <strain evidence="4">NCTC 11391</strain>
    </source>
</reference>
<keyword evidence="4" id="KW-1185">Reference proteome</keyword>
<dbReference type="OrthoDB" id="2237524at2"/>